<accession>A0ABZ2KGC0</accession>
<organism evidence="2 3">
    <name type="scientific">Pendulispora brunnea</name>
    <dbReference type="NCBI Taxonomy" id="2905690"/>
    <lineage>
        <taxon>Bacteria</taxon>
        <taxon>Pseudomonadati</taxon>
        <taxon>Myxococcota</taxon>
        <taxon>Myxococcia</taxon>
        <taxon>Myxococcales</taxon>
        <taxon>Sorangiineae</taxon>
        <taxon>Pendulisporaceae</taxon>
        <taxon>Pendulispora</taxon>
    </lineage>
</organism>
<proteinExistence type="predicted"/>
<evidence type="ECO:0008006" key="4">
    <source>
        <dbReference type="Google" id="ProtNLM"/>
    </source>
</evidence>
<feature type="chain" id="PRO_5045467547" description="Lipoprotein" evidence="1">
    <location>
        <begin position="22"/>
        <end position="278"/>
    </location>
</feature>
<evidence type="ECO:0000313" key="3">
    <source>
        <dbReference type="Proteomes" id="UP001379533"/>
    </source>
</evidence>
<gene>
    <name evidence="2" type="ORF">LZC95_05895</name>
</gene>
<protein>
    <recommendedName>
        <fullName evidence="4">Lipoprotein</fullName>
    </recommendedName>
</protein>
<evidence type="ECO:0000313" key="2">
    <source>
        <dbReference type="EMBL" id="WXA96368.1"/>
    </source>
</evidence>
<evidence type="ECO:0000256" key="1">
    <source>
        <dbReference type="SAM" id="SignalP"/>
    </source>
</evidence>
<name>A0ABZ2KGC0_9BACT</name>
<feature type="signal peptide" evidence="1">
    <location>
        <begin position="1"/>
        <end position="21"/>
    </location>
</feature>
<keyword evidence="1" id="KW-0732">Signal</keyword>
<dbReference type="Proteomes" id="UP001379533">
    <property type="component" value="Chromosome"/>
</dbReference>
<dbReference type="EMBL" id="CP089982">
    <property type="protein sequence ID" value="WXA96368.1"/>
    <property type="molecule type" value="Genomic_DNA"/>
</dbReference>
<sequence>MRISWLLSSVAFVSLTLPACASKTGNNEEPLSQSEALEAVEESSLSSQANNLTSASIEISTNFTIGGAVEAAATQLRTFIATQLPCAETTLVGSTLSITYGARPGSCVYRGHTFSGKSQVKVTHNDAGSIIVDHTWTDFSNGLVKVNGTAEVTWNTANPSRRVVHNVTWTRISDGRSGHGTGDRTQTALGGDIGVGFTDSGNLNWSSPRGHWALSIQGVEMRWKDPVPQAGTYILETPKDKTLTVTYSRVDADSIKVTATANGRSFSFDVNSLGVHAR</sequence>
<reference evidence="2 3" key="1">
    <citation type="submission" date="2021-12" db="EMBL/GenBank/DDBJ databases">
        <title>Discovery of the Pendulisporaceae a myxobacterial family with distinct sporulation behavior and unique specialized metabolism.</title>
        <authorList>
            <person name="Garcia R."/>
            <person name="Popoff A."/>
            <person name="Bader C.D."/>
            <person name="Loehr J."/>
            <person name="Walesch S."/>
            <person name="Walt C."/>
            <person name="Boldt J."/>
            <person name="Bunk B."/>
            <person name="Haeckl F.J.F.P.J."/>
            <person name="Gunesch A.P."/>
            <person name="Birkelbach J."/>
            <person name="Nuebel U."/>
            <person name="Pietschmann T."/>
            <person name="Bach T."/>
            <person name="Mueller R."/>
        </authorList>
    </citation>
    <scope>NUCLEOTIDE SEQUENCE [LARGE SCALE GENOMIC DNA]</scope>
    <source>
        <strain evidence="2 3">MSr12523</strain>
    </source>
</reference>
<dbReference type="RefSeq" id="WP_394846983.1">
    <property type="nucleotide sequence ID" value="NZ_CP089982.1"/>
</dbReference>
<keyword evidence="3" id="KW-1185">Reference proteome</keyword>